<dbReference type="eggNOG" id="arCOG14642">
    <property type="taxonomic scope" value="Archaea"/>
</dbReference>
<accession>F6D4B4</accession>
<feature type="transmembrane region" description="Helical" evidence="1">
    <location>
        <begin position="7"/>
        <end position="26"/>
    </location>
</feature>
<feature type="transmembrane region" description="Helical" evidence="1">
    <location>
        <begin position="32"/>
        <end position="50"/>
    </location>
</feature>
<evidence type="ECO:0000256" key="1">
    <source>
        <dbReference type="SAM" id="Phobius"/>
    </source>
</evidence>
<protein>
    <submittedName>
        <fullName evidence="2">Uncharacterized protein</fullName>
    </submittedName>
</protein>
<gene>
    <name evidence="2" type="ordered locus">MSWAN_1092</name>
</gene>
<keyword evidence="1" id="KW-1133">Transmembrane helix</keyword>
<keyword evidence="1" id="KW-0812">Transmembrane</keyword>
<name>F6D4B4_METPW</name>
<sequence>MVETTQATGGSMVGIAIIFLIIFLLFPAFAIWLLWIALLVLIIGGIINILSS</sequence>
<keyword evidence="1" id="KW-0472">Membrane</keyword>
<dbReference type="KEGG" id="mew:MSWAN_1092"/>
<keyword evidence="3" id="KW-1185">Reference proteome</keyword>
<dbReference type="EMBL" id="CP002772">
    <property type="protein sequence ID" value="AEG18113.1"/>
    <property type="molecule type" value="Genomic_DNA"/>
</dbReference>
<dbReference type="Proteomes" id="UP000009231">
    <property type="component" value="Chromosome"/>
</dbReference>
<reference evidence="2 3" key="1">
    <citation type="journal article" date="2014" name="Int. J. Syst. Evol. Microbiol.">
        <title>Methanobacterium paludis sp. nov. and a novel strain of Methanobacterium lacus isolated from northern peatlands.</title>
        <authorList>
            <person name="Cadillo-Quiroz H."/>
            <person name="Brauer S.L."/>
            <person name="Goodson N."/>
            <person name="Yavitt J.B."/>
            <person name="Zinder S.H."/>
        </authorList>
    </citation>
    <scope>NUCLEOTIDE SEQUENCE [LARGE SCALE GENOMIC DNA]</scope>
    <source>
        <strain evidence="3">DSM 25820 / JCM 18151 / SWAN1</strain>
    </source>
</reference>
<dbReference type="HOGENOM" id="CLU_3075387_0_0_2"/>
<proteinExistence type="predicted"/>
<organism evidence="2 3">
    <name type="scientific">Methanobacterium paludis (strain DSM 25820 / JCM 18151 / SWAN1)</name>
    <dbReference type="NCBI Taxonomy" id="868131"/>
    <lineage>
        <taxon>Archaea</taxon>
        <taxon>Methanobacteriati</taxon>
        <taxon>Methanobacteriota</taxon>
        <taxon>Methanomada group</taxon>
        <taxon>Methanobacteria</taxon>
        <taxon>Methanobacteriales</taxon>
        <taxon>Methanobacteriaceae</taxon>
        <taxon>Methanobacterium</taxon>
    </lineage>
</organism>
<dbReference type="AlphaFoldDB" id="F6D4B4"/>
<evidence type="ECO:0000313" key="2">
    <source>
        <dbReference type="EMBL" id="AEG18113.1"/>
    </source>
</evidence>
<evidence type="ECO:0000313" key="3">
    <source>
        <dbReference type="Proteomes" id="UP000009231"/>
    </source>
</evidence>